<name>A0ACC0Y7Z1_9ROSI</name>
<accession>A0ACC0Y7Z1</accession>
<comment type="caution">
    <text evidence="1">The sequence shown here is derived from an EMBL/GenBank/DDBJ whole genome shotgun (WGS) entry which is preliminary data.</text>
</comment>
<evidence type="ECO:0000313" key="1">
    <source>
        <dbReference type="EMBL" id="KAJ0030280.1"/>
    </source>
</evidence>
<reference evidence="2" key="1">
    <citation type="journal article" date="2023" name="G3 (Bethesda)">
        <title>Genome assembly and association tests identify interacting loci associated with vigor, precocity, and sex in interspecific pistachio rootstocks.</title>
        <authorList>
            <person name="Palmer W."/>
            <person name="Jacygrad E."/>
            <person name="Sagayaradj S."/>
            <person name="Cavanaugh K."/>
            <person name="Han R."/>
            <person name="Bertier L."/>
            <person name="Beede B."/>
            <person name="Kafkas S."/>
            <person name="Golino D."/>
            <person name="Preece J."/>
            <person name="Michelmore R."/>
        </authorList>
    </citation>
    <scope>NUCLEOTIDE SEQUENCE [LARGE SCALE GENOMIC DNA]</scope>
</reference>
<keyword evidence="2" id="KW-1185">Reference proteome</keyword>
<protein>
    <submittedName>
        <fullName evidence="1">Uncharacterized protein</fullName>
    </submittedName>
</protein>
<dbReference type="EMBL" id="CM047743">
    <property type="protein sequence ID" value="KAJ0030280.1"/>
    <property type="molecule type" value="Genomic_DNA"/>
</dbReference>
<evidence type="ECO:0000313" key="2">
    <source>
        <dbReference type="Proteomes" id="UP001163603"/>
    </source>
</evidence>
<gene>
    <name evidence="1" type="ORF">Pint_14566</name>
</gene>
<dbReference type="Proteomes" id="UP001163603">
    <property type="component" value="Chromosome 8"/>
</dbReference>
<sequence length="893" mass="99406">MTLCHDDEHSSLLRFKESLVIIKSASSDPLAYPKVASWKADEDCCSWDGVTCNEVTGHLIRLDLTSSCLYGYIHSTSTLFQLAHLEWLSLADNDFNGSKIPSQIKNLSRLTFLNLSKSSFSGQIPSEFIKLSNLENLDTSLNHISSSVPDILANLSSLTELSLRGCTSFSGEVPYSIGNLNSLILLDIHNCSFSGSISSSLGNLTKIKELDLSYNNFSSQDSRALSWMAKYSKLTYLGLSQINLFGEIPSWLMNLTHLTHLYMSQNELKGPIPYWLMNLSQLVELSLSSNRLIGNIPSQIGNLKQLQVLALGSNILQGAFPIALYDLENLGVLDLASNNLNSTVNMNMLFYKLKSLQFLVLSSNNLSLLTDTKVHTKFSKLSVLELRSCNLIEFPNFLQNQDQLEILDLSSNKIAGQIPGWFLNLSVDLLLDLNLSNNLLTGFDQHPLSFSWTRLATLCLSLNKFQGPLPVPPLSTKSYLVSYNNLTGEIPPVLCNLNQLQTLDLSHNNLSGKLPQCSGNFSHFLELLNLKNNSFSGGIPENFVNGENLAMIDLSQNQLQGKIPRSLASCMKLEFLNLGNNQISDTFPSWLETLPNLKVLILQFNRLRGAIKEPKIAYAFPKLQIIDLSHNRFTGSLPSKYFESWDAMKVVNGSSLTYMQDLTMGRLHIGIDETLDILPSIYDYSMQLSTKGIELEYGRISYLITAIIFSSNKFEGQIPASIANLRGLHFLVLSNNNLKGSIPPSMANLTVLESLDLSNNKLSGQIPQQLEDLTFLSYFNVSNNHLTGRIPQGKQFDTFESISFDRNPGLCGKQIEKKCEDFQPSKKEEDPAGSKFPLEFGWKIVLTGFASGIIAGVALEHAFSSGIKVLFMKIFERKLMNAFGRKRAHRSIM</sequence>
<proteinExistence type="predicted"/>
<organism evidence="1 2">
    <name type="scientific">Pistacia integerrima</name>
    <dbReference type="NCBI Taxonomy" id="434235"/>
    <lineage>
        <taxon>Eukaryota</taxon>
        <taxon>Viridiplantae</taxon>
        <taxon>Streptophyta</taxon>
        <taxon>Embryophyta</taxon>
        <taxon>Tracheophyta</taxon>
        <taxon>Spermatophyta</taxon>
        <taxon>Magnoliopsida</taxon>
        <taxon>eudicotyledons</taxon>
        <taxon>Gunneridae</taxon>
        <taxon>Pentapetalae</taxon>
        <taxon>rosids</taxon>
        <taxon>malvids</taxon>
        <taxon>Sapindales</taxon>
        <taxon>Anacardiaceae</taxon>
        <taxon>Pistacia</taxon>
    </lineage>
</organism>